<evidence type="ECO:0000313" key="1">
    <source>
        <dbReference type="EMBL" id="MCV3274256.1"/>
    </source>
</evidence>
<organism evidence="1 2">
    <name type="scientific">Roseobacter sinensis</name>
    <dbReference type="NCBI Taxonomy" id="2931391"/>
    <lineage>
        <taxon>Bacteria</taxon>
        <taxon>Pseudomonadati</taxon>
        <taxon>Pseudomonadota</taxon>
        <taxon>Alphaproteobacteria</taxon>
        <taxon>Rhodobacterales</taxon>
        <taxon>Roseobacteraceae</taxon>
        <taxon>Roseobacter</taxon>
    </lineage>
</organism>
<accession>A0ABT3BL16</accession>
<protein>
    <submittedName>
        <fullName evidence="1">Uncharacterized protein</fullName>
    </submittedName>
</protein>
<evidence type="ECO:0000313" key="2">
    <source>
        <dbReference type="Proteomes" id="UP001208690"/>
    </source>
</evidence>
<comment type="caution">
    <text evidence="1">The sequence shown here is derived from an EMBL/GenBank/DDBJ whole genome shotgun (WGS) entry which is preliminary data.</text>
</comment>
<keyword evidence="2" id="KW-1185">Reference proteome</keyword>
<dbReference type="EMBL" id="JALIEB010000034">
    <property type="protein sequence ID" value="MCV3274256.1"/>
    <property type="molecule type" value="Genomic_DNA"/>
</dbReference>
<proteinExistence type="predicted"/>
<reference evidence="1 2" key="1">
    <citation type="submission" date="2022-04" db="EMBL/GenBank/DDBJ databases">
        <title>Roseobacter sp. WL0113 is a bacterium isolated from neritic sediment.</title>
        <authorList>
            <person name="Wang L."/>
            <person name="He W."/>
            <person name="Zhang D.-F."/>
        </authorList>
    </citation>
    <scope>NUCLEOTIDE SEQUENCE [LARGE SCALE GENOMIC DNA]</scope>
    <source>
        <strain evidence="1 2">WL0113</strain>
    </source>
</reference>
<sequence length="90" mass="10007">MKTDPTLRFFKALSETSKRLAGADSDLAEAAAEAVSDPTPANFVRAQEQLAHVEEDLRAQILRDVHRHMSRDISAIWDSMRTATGTDRPN</sequence>
<dbReference type="Proteomes" id="UP001208690">
    <property type="component" value="Unassembled WGS sequence"/>
</dbReference>
<name>A0ABT3BL16_9RHOB</name>
<dbReference type="RefSeq" id="WP_263846460.1">
    <property type="nucleotide sequence ID" value="NZ_JALIEB010000034.1"/>
</dbReference>
<gene>
    <name evidence="1" type="ORF">MUB52_22725</name>
</gene>